<dbReference type="EMBL" id="CP039352">
    <property type="protein sequence ID" value="QCE03280.1"/>
    <property type="molecule type" value="Genomic_DNA"/>
</dbReference>
<sequence length="84" mass="9174">MGDVFVFPIGLVHFQLNIGYGNAVSIVGLNSQSLGTIIDANALFKVVQPISVEVLTKALQVDSKFDFVYSMFSTLPHVQIDTTR</sequence>
<dbReference type="AlphaFoldDB" id="A0A4D6MP26"/>
<dbReference type="PANTHER" id="PTHR31238">
    <property type="entry name" value="GERMIN-LIKE PROTEIN SUBFAMILY 3 MEMBER 3"/>
    <property type="match status" value="1"/>
</dbReference>
<accession>A0A4D6MP26</accession>
<gene>
    <name evidence="2" type="ORF">DEO72_LG8g1304</name>
</gene>
<feature type="domain" description="Cupin type-1" evidence="1">
    <location>
        <begin position="2"/>
        <end position="64"/>
    </location>
</feature>
<name>A0A4D6MP26_VIGUN</name>
<reference evidence="2 3" key="1">
    <citation type="submission" date="2019-04" db="EMBL/GenBank/DDBJ databases">
        <title>An improved genome assembly and genetic linkage map for asparagus bean, Vigna unguiculata ssp. sesquipedialis.</title>
        <authorList>
            <person name="Xia Q."/>
            <person name="Zhang R."/>
            <person name="Dong Y."/>
        </authorList>
    </citation>
    <scope>NUCLEOTIDE SEQUENCE [LARGE SCALE GENOMIC DNA]</scope>
    <source>
        <tissue evidence="2">Leaf</tissue>
    </source>
</reference>
<protein>
    <submittedName>
        <fullName evidence="2">RmlC-like jelly roll fold</fullName>
    </submittedName>
</protein>
<dbReference type="InterPro" id="IPR006045">
    <property type="entry name" value="Cupin_1"/>
</dbReference>
<keyword evidence="3" id="KW-1185">Reference proteome</keyword>
<dbReference type="InterPro" id="IPR011051">
    <property type="entry name" value="RmlC_Cupin_sf"/>
</dbReference>
<dbReference type="InterPro" id="IPR014710">
    <property type="entry name" value="RmlC-like_jellyroll"/>
</dbReference>
<proteinExistence type="predicted"/>
<evidence type="ECO:0000313" key="3">
    <source>
        <dbReference type="Proteomes" id="UP000501690"/>
    </source>
</evidence>
<dbReference type="SUPFAM" id="SSF51182">
    <property type="entry name" value="RmlC-like cupins"/>
    <property type="match status" value="1"/>
</dbReference>
<dbReference type="Gene3D" id="2.60.120.10">
    <property type="entry name" value="Jelly Rolls"/>
    <property type="match status" value="1"/>
</dbReference>
<evidence type="ECO:0000259" key="1">
    <source>
        <dbReference type="Pfam" id="PF00190"/>
    </source>
</evidence>
<evidence type="ECO:0000313" key="2">
    <source>
        <dbReference type="EMBL" id="QCE03280.1"/>
    </source>
</evidence>
<dbReference type="Pfam" id="PF00190">
    <property type="entry name" value="Cupin_1"/>
    <property type="match status" value="1"/>
</dbReference>
<dbReference type="Proteomes" id="UP000501690">
    <property type="component" value="Linkage Group LG8"/>
</dbReference>
<organism evidence="2 3">
    <name type="scientific">Vigna unguiculata</name>
    <name type="common">Cowpea</name>
    <dbReference type="NCBI Taxonomy" id="3917"/>
    <lineage>
        <taxon>Eukaryota</taxon>
        <taxon>Viridiplantae</taxon>
        <taxon>Streptophyta</taxon>
        <taxon>Embryophyta</taxon>
        <taxon>Tracheophyta</taxon>
        <taxon>Spermatophyta</taxon>
        <taxon>Magnoliopsida</taxon>
        <taxon>eudicotyledons</taxon>
        <taxon>Gunneridae</taxon>
        <taxon>Pentapetalae</taxon>
        <taxon>rosids</taxon>
        <taxon>fabids</taxon>
        <taxon>Fabales</taxon>
        <taxon>Fabaceae</taxon>
        <taxon>Papilionoideae</taxon>
        <taxon>50 kb inversion clade</taxon>
        <taxon>NPAAA clade</taxon>
        <taxon>indigoferoid/millettioid clade</taxon>
        <taxon>Phaseoleae</taxon>
        <taxon>Vigna</taxon>
    </lineage>
</organism>